<keyword evidence="2" id="KW-0732">Signal</keyword>
<evidence type="ECO:0000256" key="1">
    <source>
        <dbReference type="RuleBase" id="RU004003"/>
    </source>
</evidence>
<dbReference type="InterPro" id="IPR050810">
    <property type="entry name" value="Bact_Secretion_Sys_Channel"/>
</dbReference>
<proteinExistence type="inferred from homology"/>
<dbReference type="PRINTS" id="PR00811">
    <property type="entry name" value="BCTERIALGSPD"/>
</dbReference>
<reference evidence="5 6" key="1">
    <citation type="journal article" date="2015" name="PLoS Negl. Trop. Dis.">
        <title>Haemophilus ducreyi Cutaneous Ulcer Strains Are Nearly Identical to Class I Genital Ulcer Strains.</title>
        <authorList>
            <person name="Gangaiah D."/>
            <person name="Webb K.M."/>
            <person name="Humphreys T.L."/>
            <person name="Fortney K.R."/>
            <person name="Toh E."/>
            <person name="Tai A."/>
            <person name="Katz S.S."/>
            <person name="Pillay A."/>
            <person name="Chen C.Y."/>
            <person name="Roberts S.A."/>
            <person name="Munson R.S.Jr."/>
            <person name="Spinola S.M."/>
        </authorList>
    </citation>
    <scope>NUCLEOTIDE SEQUENCE [LARGE SCALE GENOMIC DNA]</scope>
    <source>
        <strain evidence="6">CLU2</strain>
    </source>
</reference>
<sequence>MLTKKFPKTLLCFALLGMFTFTPSLAKTFNLEQGQTKLIKTKTKIDTIFVSSPEVADYQILDDNSFMLYAKGEGKTEIVVFDFEGNALTEDVVSVNNMINNISETNQQIQTRFPNSNLTVKKIGKAYVVEGKAKNEAETEDVIRVVGEALGAGKNVTSKNLAGEQVPFLNNYQYEGIINNTTASDATQINVKLTVAEVNKKFSDEIGIHWSNLSGNFFKNLTNLAIQGGFGPEGGKLALVNQDNLQMLVTALDNQSNGKILAEPNISMLSGETADILVGGEVPIIERKDGSPTVKYKEFGIKLAVGAKLQKNDRIRLALSQEVSTIAGSFKLDQDSLPIFNTRRSKSTFEVGNGESFIISGLLNKEDIESITKVPGLGDIPILGAFFRSANTSRGSKELVVIATVNLVKPVDGSEILYPTFENTGTMERFFNSTALKNVYHKTLTSNFLKNGGFIQ</sequence>
<dbReference type="Pfam" id="PF13629">
    <property type="entry name" value="T2SS-T3SS_pil_N"/>
    <property type="match status" value="1"/>
</dbReference>
<dbReference type="AlphaFoldDB" id="A0AAC8ZAL7"/>
<feature type="domain" description="Type II/III secretion system secretin-like" evidence="3">
    <location>
        <begin position="251"/>
        <end position="408"/>
    </location>
</feature>
<dbReference type="GO" id="GO:0009306">
    <property type="term" value="P:protein secretion"/>
    <property type="evidence" value="ECO:0007669"/>
    <property type="project" value="InterPro"/>
</dbReference>
<feature type="chain" id="PRO_5042141193" evidence="2">
    <location>
        <begin position="27"/>
        <end position="456"/>
    </location>
</feature>
<evidence type="ECO:0000313" key="5">
    <source>
        <dbReference type="EMBL" id="AKO32546.1"/>
    </source>
</evidence>
<accession>A0AAC8ZAL7</accession>
<dbReference type="InterPro" id="IPR001775">
    <property type="entry name" value="GspD/PilQ"/>
</dbReference>
<evidence type="ECO:0000259" key="3">
    <source>
        <dbReference type="Pfam" id="PF00263"/>
    </source>
</evidence>
<name>A0AAC8ZAL7_HAEDC</name>
<evidence type="ECO:0000259" key="4">
    <source>
        <dbReference type="Pfam" id="PF13629"/>
    </source>
</evidence>
<dbReference type="PANTHER" id="PTHR30332:SF17">
    <property type="entry name" value="TYPE IV PILIATION SYSTEM PROTEIN DR_0774-RELATED"/>
    <property type="match status" value="1"/>
</dbReference>
<dbReference type="GO" id="GO:0015627">
    <property type="term" value="C:type II protein secretion system complex"/>
    <property type="evidence" value="ECO:0007669"/>
    <property type="project" value="TreeGrafter"/>
</dbReference>
<comment type="similarity">
    <text evidence="1">Belongs to the bacterial secretin family.</text>
</comment>
<dbReference type="PRINTS" id="PR01032">
    <property type="entry name" value="PHAGEIV"/>
</dbReference>
<evidence type="ECO:0000256" key="2">
    <source>
        <dbReference type="SAM" id="SignalP"/>
    </source>
</evidence>
<feature type="signal peptide" evidence="2">
    <location>
        <begin position="1"/>
        <end position="26"/>
    </location>
</feature>
<dbReference type="InterPro" id="IPR004846">
    <property type="entry name" value="T2SS/T3SS_dom"/>
</dbReference>
<dbReference type="PANTHER" id="PTHR30332">
    <property type="entry name" value="PROBABLE GENERAL SECRETION PATHWAY PROTEIN D"/>
    <property type="match status" value="1"/>
</dbReference>
<dbReference type="EMBL" id="CP011219">
    <property type="protein sequence ID" value="AKO32546.1"/>
    <property type="molecule type" value="Genomic_DNA"/>
</dbReference>
<protein>
    <submittedName>
        <fullName evidence="5">Secretin</fullName>
    </submittedName>
</protein>
<dbReference type="Pfam" id="PF00263">
    <property type="entry name" value="Secretin"/>
    <property type="match status" value="1"/>
</dbReference>
<evidence type="ECO:0000313" key="6">
    <source>
        <dbReference type="Proteomes" id="UP000060132"/>
    </source>
</evidence>
<gene>
    <name evidence="5" type="ORF">RZ57_05220</name>
</gene>
<dbReference type="RefSeq" id="WP_064083172.1">
    <property type="nucleotide sequence ID" value="NZ_CP011218.1"/>
</dbReference>
<organism evidence="5 6">
    <name type="scientific">Haemophilus ducreyi</name>
    <dbReference type="NCBI Taxonomy" id="730"/>
    <lineage>
        <taxon>Bacteria</taxon>
        <taxon>Pseudomonadati</taxon>
        <taxon>Pseudomonadota</taxon>
        <taxon>Gammaproteobacteria</taxon>
        <taxon>Pasteurellales</taxon>
        <taxon>Pasteurellaceae</taxon>
        <taxon>Haemophilus</taxon>
    </lineage>
</organism>
<feature type="domain" description="Pilus formation protein N-terminal" evidence="4">
    <location>
        <begin position="26"/>
        <end position="95"/>
    </location>
</feature>
<dbReference type="InterPro" id="IPR032789">
    <property type="entry name" value="T2SS-T3SS_pil_N"/>
</dbReference>
<dbReference type="Proteomes" id="UP000060132">
    <property type="component" value="Chromosome"/>
</dbReference>